<dbReference type="RefSeq" id="XP_060347821.1">
    <property type="nucleotide sequence ID" value="XM_060493691.1"/>
</dbReference>
<name>A0ABQ9SGP6_9PEZI</name>
<evidence type="ECO:0000313" key="3">
    <source>
        <dbReference type="Proteomes" id="UP001241169"/>
    </source>
</evidence>
<reference evidence="2 3" key="1">
    <citation type="submission" date="2016-10" db="EMBL/GenBank/DDBJ databases">
        <title>The genome sequence of Colletotrichum fioriniae PJ7.</title>
        <authorList>
            <person name="Baroncelli R."/>
        </authorList>
    </citation>
    <scope>NUCLEOTIDE SEQUENCE [LARGE SCALE GENOMIC DNA]</scope>
    <source>
        <strain evidence="2 3">IMI 384185</strain>
    </source>
</reference>
<evidence type="ECO:0000256" key="1">
    <source>
        <dbReference type="SAM" id="SignalP"/>
    </source>
</evidence>
<feature type="signal peptide" evidence="1">
    <location>
        <begin position="1"/>
        <end position="18"/>
    </location>
</feature>
<keyword evidence="3" id="KW-1185">Reference proteome</keyword>
<dbReference type="GeneID" id="85377590"/>
<accession>A0ABQ9SGP6</accession>
<proteinExistence type="predicted"/>
<dbReference type="Proteomes" id="UP001241169">
    <property type="component" value="Unassembled WGS sequence"/>
</dbReference>
<comment type="caution">
    <text evidence="2">The sequence shown here is derived from an EMBL/GenBank/DDBJ whole genome shotgun (WGS) entry which is preliminary data.</text>
</comment>
<dbReference type="EMBL" id="MOPA01000007">
    <property type="protein sequence ID" value="KAK1535884.1"/>
    <property type="molecule type" value="Genomic_DNA"/>
</dbReference>
<evidence type="ECO:0000313" key="2">
    <source>
        <dbReference type="EMBL" id="KAK1535884.1"/>
    </source>
</evidence>
<keyword evidence="1" id="KW-0732">Signal</keyword>
<organism evidence="2 3">
    <name type="scientific">Colletotrichum paranaense</name>
    <dbReference type="NCBI Taxonomy" id="1914294"/>
    <lineage>
        <taxon>Eukaryota</taxon>
        <taxon>Fungi</taxon>
        <taxon>Dikarya</taxon>
        <taxon>Ascomycota</taxon>
        <taxon>Pezizomycotina</taxon>
        <taxon>Sordariomycetes</taxon>
        <taxon>Hypocreomycetidae</taxon>
        <taxon>Glomerellales</taxon>
        <taxon>Glomerellaceae</taxon>
        <taxon>Colletotrichum</taxon>
        <taxon>Colletotrichum acutatum species complex</taxon>
    </lineage>
</organism>
<feature type="chain" id="PRO_5047166916" evidence="1">
    <location>
        <begin position="19"/>
        <end position="138"/>
    </location>
</feature>
<sequence length="138" mass="14901">MQLVVAAVSLLANGSADGWTDELKSDKLLGLCKCFPSANESIPFSEKTEHAFGKPKASHPMYAPLFSCSDIQVNTQHGPDHLDVKEDDRSADVAIVKLEYSRVPPTSPNSPFFGTPLQVTAVAGCAWLHGLHGWLLVQ</sequence>
<protein>
    <submittedName>
        <fullName evidence="2">Uncharacterized protein</fullName>
    </submittedName>
</protein>
<gene>
    <name evidence="2" type="ORF">CPAR01_09426</name>
</gene>